<organism evidence="2 3">
    <name type="scientific">Corynebacterium stationis</name>
    <dbReference type="NCBI Taxonomy" id="1705"/>
    <lineage>
        <taxon>Bacteria</taxon>
        <taxon>Bacillati</taxon>
        <taxon>Actinomycetota</taxon>
        <taxon>Actinomycetes</taxon>
        <taxon>Mycobacteriales</taxon>
        <taxon>Corynebacteriaceae</taxon>
        <taxon>Corynebacterium</taxon>
    </lineage>
</organism>
<sequence length="247" mass="25991">MDDTTISSADAVYGKRINFWGRLTVSLGLVLSLAAPIYLFTVEGLWPGWQPILAAFLAVAVIFGANWVVEPATYFPMLGVSGTYQAWLVGNISNKLLPASVTAQAATDTKPGGKRAELIAVAAISGAVIVHVFSMIVVVALLGNWIISILPDGVRDTFDYILPAVIGAVFVQLAFMVKDAISTVVSLVLGILCVFVLVSQVPGMAAFVLPIVVIGTIASSMLVGSRKKTNTVNEENVDSGVPTSAHM</sequence>
<feature type="transmembrane region" description="Helical" evidence="1">
    <location>
        <begin position="180"/>
        <end position="198"/>
    </location>
</feature>
<dbReference type="AlphaFoldDB" id="A0AB36CK43"/>
<evidence type="ECO:0000256" key="1">
    <source>
        <dbReference type="SAM" id="Phobius"/>
    </source>
</evidence>
<dbReference type="Proteomes" id="UP000544551">
    <property type="component" value="Unassembled WGS sequence"/>
</dbReference>
<feature type="transmembrane region" description="Helical" evidence="1">
    <location>
        <begin position="118"/>
        <end position="146"/>
    </location>
</feature>
<feature type="transmembrane region" description="Helical" evidence="1">
    <location>
        <begin position="204"/>
        <end position="223"/>
    </location>
</feature>
<protein>
    <recommendedName>
        <fullName evidence="4">ABC transporter permease</fullName>
    </recommendedName>
</protein>
<proteinExistence type="predicted"/>
<accession>A0AB36CK43</accession>
<reference evidence="2 3" key="1">
    <citation type="submission" date="2020-04" db="EMBL/GenBank/DDBJ databases">
        <authorList>
            <person name="Hitch T.C.A."/>
            <person name="Wylensek D."/>
            <person name="Clavel T."/>
        </authorList>
    </citation>
    <scope>NUCLEOTIDE SEQUENCE [LARGE SCALE GENOMIC DNA]</scope>
    <source>
        <strain evidence="2 3">BL-383-APC-3D</strain>
    </source>
</reference>
<dbReference type="RefSeq" id="WP_168969432.1">
    <property type="nucleotide sequence ID" value="NZ_JABAFZ010000004.1"/>
</dbReference>
<evidence type="ECO:0000313" key="3">
    <source>
        <dbReference type="Proteomes" id="UP000544551"/>
    </source>
</evidence>
<keyword evidence="1" id="KW-1133">Transmembrane helix</keyword>
<gene>
    <name evidence="2" type="ORF">HF853_05345</name>
</gene>
<evidence type="ECO:0000313" key="2">
    <source>
        <dbReference type="EMBL" id="NME89104.1"/>
    </source>
</evidence>
<name>A0AB36CK43_9CORY</name>
<feature type="transmembrane region" description="Helical" evidence="1">
    <location>
        <begin position="20"/>
        <end position="40"/>
    </location>
</feature>
<evidence type="ECO:0008006" key="4">
    <source>
        <dbReference type="Google" id="ProtNLM"/>
    </source>
</evidence>
<feature type="transmembrane region" description="Helical" evidence="1">
    <location>
        <begin position="52"/>
        <end position="69"/>
    </location>
</feature>
<keyword evidence="1" id="KW-0812">Transmembrane</keyword>
<keyword evidence="1" id="KW-0472">Membrane</keyword>
<dbReference type="EMBL" id="JABAFZ010000004">
    <property type="protein sequence ID" value="NME89104.1"/>
    <property type="molecule type" value="Genomic_DNA"/>
</dbReference>
<comment type="caution">
    <text evidence="2">The sequence shown here is derived from an EMBL/GenBank/DDBJ whole genome shotgun (WGS) entry which is preliminary data.</text>
</comment>
<feature type="transmembrane region" description="Helical" evidence="1">
    <location>
        <begin position="158"/>
        <end position="175"/>
    </location>
</feature>